<organism evidence="1">
    <name type="scientific">virus sp. ctah610</name>
    <dbReference type="NCBI Taxonomy" id="2826807"/>
    <lineage>
        <taxon>Viruses</taxon>
    </lineage>
</organism>
<sequence length="36" mass="4061">MWLTHSPDPSGAYLLIPPPQVDPISKNALWFNLIDI</sequence>
<accession>A0A8S5R6Q9</accession>
<name>A0A8S5R6Q9_9VIRU</name>
<dbReference type="EMBL" id="BK015827">
    <property type="protein sequence ID" value="DAE27072.1"/>
    <property type="molecule type" value="Genomic_DNA"/>
</dbReference>
<proteinExistence type="predicted"/>
<reference evidence="1" key="1">
    <citation type="journal article" date="2021" name="Proc. Natl. Acad. Sci. U.S.A.">
        <title>A Catalog of Tens of Thousands of Viruses from Human Metagenomes Reveals Hidden Associations with Chronic Diseases.</title>
        <authorList>
            <person name="Tisza M.J."/>
            <person name="Buck C.B."/>
        </authorList>
    </citation>
    <scope>NUCLEOTIDE SEQUENCE</scope>
    <source>
        <strain evidence="1">Ctah610</strain>
    </source>
</reference>
<evidence type="ECO:0000313" key="1">
    <source>
        <dbReference type="EMBL" id="DAE27072.1"/>
    </source>
</evidence>
<protein>
    <submittedName>
        <fullName evidence="1">Uncharacterized protein</fullName>
    </submittedName>
</protein>